<evidence type="ECO:0000313" key="1">
    <source>
        <dbReference type="EMBL" id="KAI5668822.1"/>
    </source>
</evidence>
<keyword evidence="2" id="KW-1185">Reference proteome</keyword>
<gene>
    <name evidence="1" type="ORF">M9H77_18675</name>
</gene>
<reference evidence="2" key="1">
    <citation type="journal article" date="2023" name="Nat. Plants">
        <title>Single-cell RNA sequencing provides a high-resolution roadmap for understanding the multicellular compartmentation of specialized metabolism.</title>
        <authorList>
            <person name="Sun S."/>
            <person name="Shen X."/>
            <person name="Li Y."/>
            <person name="Li Y."/>
            <person name="Wang S."/>
            <person name="Li R."/>
            <person name="Zhang H."/>
            <person name="Shen G."/>
            <person name="Guo B."/>
            <person name="Wei J."/>
            <person name="Xu J."/>
            <person name="St-Pierre B."/>
            <person name="Chen S."/>
            <person name="Sun C."/>
        </authorList>
    </citation>
    <scope>NUCLEOTIDE SEQUENCE [LARGE SCALE GENOMIC DNA]</scope>
</reference>
<protein>
    <submittedName>
        <fullName evidence="1">Uncharacterized protein</fullName>
    </submittedName>
</protein>
<sequence>MLVYILDALRSKDGEFEAQGKHPKLFTRYSIDKEQSRDQLGLKFGYVLEEIHPTINGRVTTTIAISSLFLMVLGISYQPPMVGPTLPSQVVLHWTLKLQILNRGTSNQRGDLGRDLDPILQAQEDSYQLVSENPPFEGQIDLLNSLKFLHLKCLIFCLFEHFPTKYIIVCLLWVYSLVLSWLRSLKDL</sequence>
<organism evidence="1 2">
    <name type="scientific">Catharanthus roseus</name>
    <name type="common">Madagascar periwinkle</name>
    <name type="synonym">Vinca rosea</name>
    <dbReference type="NCBI Taxonomy" id="4058"/>
    <lineage>
        <taxon>Eukaryota</taxon>
        <taxon>Viridiplantae</taxon>
        <taxon>Streptophyta</taxon>
        <taxon>Embryophyta</taxon>
        <taxon>Tracheophyta</taxon>
        <taxon>Spermatophyta</taxon>
        <taxon>Magnoliopsida</taxon>
        <taxon>eudicotyledons</taxon>
        <taxon>Gunneridae</taxon>
        <taxon>Pentapetalae</taxon>
        <taxon>asterids</taxon>
        <taxon>lamiids</taxon>
        <taxon>Gentianales</taxon>
        <taxon>Apocynaceae</taxon>
        <taxon>Rauvolfioideae</taxon>
        <taxon>Vinceae</taxon>
        <taxon>Catharanthinae</taxon>
        <taxon>Catharanthus</taxon>
    </lineage>
</organism>
<comment type="caution">
    <text evidence="1">The sequence shown here is derived from an EMBL/GenBank/DDBJ whole genome shotgun (WGS) entry which is preliminary data.</text>
</comment>
<accession>A0ACC0B825</accession>
<proteinExistence type="predicted"/>
<dbReference type="EMBL" id="CM044704">
    <property type="protein sequence ID" value="KAI5668822.1"/>
    <property type="molecule type" value="Genomic_DNA"/>
</dbReference>
<dbReference type="Proteomes" id="UP001060085">
    <property type="component" value="Linkage Group LG04"/>
</dbReference>
<name>A0ACC0B825_CATRO</name>
<evidence type="ECO:0000313" key="2">
    <source>
        <dbReference type="Proteomes" id="UP001060085"/>
    </source>
</evidence>